<feature type="transmembrane region" description="Helical" evidence="5">
    <location>
        <begin position="62"/>
        <end position="84"/>
    </location>
</feature>
<dbReference type="CDD" id="cd16914">
    <property type="entry name" value="EcfT"/>
    <property type="match status" value="1"/>
</dbReference>
<name>A0A239BA94_9FIRM</name>
<proteinExistence type="predicted"/>
<dbReference type="Pfam" id="PF02361">
    <property type="entry name" value="CbiQ"/>
    <property type="match status" value="1"/>
</dbReference>
<dbReference type="GO" id="GO:0005886">
    <property type="term" value="C:plasma membrane"/>
    <property type="evidence" value="ECO:0007669"/>
    <property type="project" value="UniProtKB-ARBA"/>
</dbReference>
<dbReference type="InterPro" id="IPR003339">
    <property type="entry name" value="ABC/ECF_trnsptr_transmembrane"/>
</dbReference>
<feature type="transmembrane region" description="Helical" evidence="5">
    <location>
        <begin position="96"/>
        <end position="117"/>
    </location>
</feature>
<keyword evidence="3 5" id="KW-1133">Transmembrane helix</keyword>
<organism evidence="6 7">
    <name type="scientific">Anaerovirgula multivorans</name>
    <dbReference type="NCBI Taxonomy" id="312168"/>
    <lineage>
        <taxon>Bacteria</taxon>
        <taxon>Bacillati</taxon>
        <taxon>Bacillota</taxon>
        <taxon>Clostridia</taxon>
        <taxon>Peptostreptococcales</taxon>
        <taxon>Natronincolaceae</taxon>
        <taxon>Anaerovirgula</taxon>
    </lineage>
</organism>
<keyword evidence="2 5" id="KW-0812">Transmembrane</keyword>
<evidence type="ECO:0000256" key="5">
    <source>
        <dbReference type="SAM" id="Phobius"/>
    </source>
</evidence>
<evidence type="ECO:0000313" key="7">
    <source>
        <dbReference type="Proteomes" id="UP000198304"/>
    </source>
</evidence>
<dbReference type="PANTHER" id="PTHR33514">
    <property type="entry name" value="PROTEIN ABCI12, CHLOROPLASTIC"/>
    <property type="match status" value="1"/>
</dbReference>
<reference evidence="6 7" key="1">
    <citation type="submission" date="2017-06" db="EMBL/GenBank/DDBJ databases">
        <authorList>
            <person name="Kim H.J."/>
            <person name="Triplett B.A."/>
        </authorList>
    </citation>
    <scope>NUCLEOTIDE SEQUENCE [LARGE SCALE GENOMIC DNA]</scope>
    <source>
        <strain evidence="6 7">SCA</strain>
    </source>
</reference>
<sequence length="249" mass="28167">METIKNVLDPRVKLIIVLSLSTTAVFIKDVYYLGGILLISIMISILFNSPLLSLINKFKRMLWLIVSLIFIQSIFIADGTSIIALGDITFLTIQGIIKGLQLVLRMLIIIISASIMGTNTSREIVQGLVQWRIPYEIAFMVSIAIRFLPMLTDEIRDVVIAIQLRGIELEKIPLRKRIKIYSYVLMPIVANTMVKARKLSTAMEMRGFGVNENRTSYHTLQMRRIDYAVIVITILGLTTILGQYYLQGG</sequence>
<feature type="transmembrane region" description="Helical" evidence="5">
    <location>
        <begin position="227"/>
        <end position="246"/>
    </location>
</feature>
<evidence type="ECO:0000256" key="2">
    <source>
        <dbReference type="ARBA" id="ARBA00022692"/>
    </source>
</evidence>
<evidence type="ECO:0000256" key="3">
    <source>
        <dbReference type="ARBA" id="ARBA00022989"/>
    </source>
</evidence>
<comment type="subcellular location">
    <subcellularLocation>
        <location evidence="1">Membrane</location>
        <topology evidence="1">Multi-pass membrane protein</topology>
    </subcellularLocation>
</comment>
<gene>
    <name evidence="6" type="ORF">SAMN05446037_100373</name>
</gene>
<evidence type="ECO:0000256" key="4">
    <source>
        <dbReference type="ARBA" id="ARBA00023136"/>
    </source>
</evidence>
<dbReference type="EMBL" id="FZOJ01000003">
    <property type="protein sequence ID" value="SNS03973.1"/>
    <property type="molecule type" value="Genomic_DNA"/>
</dbReference>
<keyword evidence="4 5" id="KW-0472">Membrane</keyword>
<evidence type="ECO:0000313" key="6">
    <source>
        <dbReference type="EMBL" id="SNS03973.1"/>
    </source>
</evidence>
<dbReference type="Proteomes" id="UP000198304">
    <property type="component" value="Unassembled WGS sequence"/>
</dbReference>
<keyword evidence="7" id="KW-1185">Reference proteome</keyword>
<dbReference type="RefSeq" id="WP_176431183.1">
    <property type="nucleotide sequence ID" value="NZ_FZOJ01000003.1"/>
</dbReference>
<dbReference type="AlphaFoldDB" id="A0A239BA94"/>
<accession>A0A239BA94</accession>
<dbReference type="PANTHER" id="PTHR33514:SF13">
    <property type="entry name" value="PROTEIN ABCI12, CHLOROPLASTIC"/>
    <property type="match status" value="1"/>
</dbReference>
<evidence type="ECO:0000256" key="1">
    <source>
        <dbReference type="ARBA" id="ARBA00004141"/>
    </source>
</evidence>
<protein>
    <submittedName>
        <fullName evidence="6">Energy-coupling factor transport system permease protein</fullName>
    </submittedName>
</protein>
<feature type="transmembrane region" description="Helical" evidence="5">
    <location>
        <begin position="33"/>
        <end position="55"/>
    </location>
</feature>